<evidence type="ECO:0000313" key="1">
    <source>
        <dbReference type="EMBL" id="MCW1931027.1"/>
    </source>
</evidence>
<sequence length="46" mass="4849">MTRTALLVVIAALAVVALVAAYMVYQDRQSGISIQIDGQGISIDGR</sequence>
<reference evidence="1 2" key="1">
    <citation type="submission" date="2022-10" db="EMBL/GenBank/DDBJ databases">
        <title>Pararhodobacter sp. nov., isolated from marine algae.</title>
        <authorList>
            <person name="Choi B.J."/>
            <person name="Kim J.M."/>
            <person name="Lee J.K."/>
            <person name="Choi D.G."/>
            <person name="Jeon C.O."/>
        </authorList>
    </citation>
    <scope>NUCLEOTIDE SEQUENCE [LARGE SCALE GENOMIC DNA]</scope>
    <source>
        <strain evidence="1 2">ZQ420</strain>
    </source>
</reference>
<protein>
    <submittedName>
        <fullName evidence="1">Uncharacterized protein</fullName>
    </submittedName>
</protein>
<evidence type="ECO:0000313" key="2">
    <source>
        <dbReference type="Proteomes" id="UP001208938"/>
    </source>
</evidence>
<name>A0ABT3GU26_9RHOB</name>
<accession>A0ABT3GU26</accession>
<proteinExistence type="predicted"/>
<gene>
    <name evidence="1" type="ORF">OKW52_01750</name>
</gene>
<comment type="caution">
    <text evidence="1">The sequence shown here is derived from an EMBL/GenBank/DDBJ whole genome shotgun (WGS) entry which is preliminary data.</text>
</comment>
<keyword evidence="2" id="KW-1185">Reference proteome</keyword>
<dbReference type="Proteomes" id="UP001208938">
    <property type="component" value="Unassembled WGS sequence"/>
</dbReference>
<organism evidence="1 2">
    <name type="scientific">Pararhodobacter zhoushanensis</name>
    <dbReference type="NCBI Taxonomy" id="2479545"/>
    <lineage>
        <taxon>Bacteria</taxon>
        <taxon>Pseudomonadati</taxon>
        <taxon>Pseudomonadota</taxon>
        <taxon>Alphaproteobacteria</taxon>
        <taxon>Rhodobacterales</taxon>
        <taxon>Paracoccaceae</taxon>
        <taxon>Pararhodobacter</taxon>
    </lineage>
</organism>
<dbReference type="EMBL" id="JAPDFL010000001">
    <property type="protein sequence ID" value="MCW1931027.1"/>
    <property type="molecule type" value="Genomic_DNA"/>
</dbReference>
<dbReference type="RefSeq" id="WP_264504184.1">
    <property type="nucleotide sequence ID" value="NZ_JAPDFL010000001.1"/>
</dbReference>